<feature type="transmembrane region" description="Helical" evidence="1">
    <location>
        <begin position="48"/>
        <end position="69"/>
    </location>
</feature>
<sequence>MSFPPCSVMVLSAHLHTAVFFAYLGYPSVASAQPYGSVDQARLSNGAIAGIVVACGFGLLCYFLAAIFVRRRRRVATVETSNTIEDGGPSIQLPSPAFLRSGRDRPMYERQPSSYDVVISELTPMDSPLPPPAYDGASDPPAYDLVNFSILPVLMTLLKQSQRLAPFLEQESIARRVSLRYVLSSHPGLNLRSLN</sequence>
<keyword evidence="1" id="KW-0812">Transmembrane</keyword>
<evidence type="ECO:0000256" key="1">
    <source>
        <dbReference type="SAM" id="Phobius"/>
    </source>
</evidence>
<keyword evidence="1" id="KW-1133">Transmembrane helix</keyword>
<dbReference type="EMBL" id="VDMD01000001">
    <property type="protein sequence ID" value="TRM69888.1"/>
    <property type="molecule type" value="Genomic_DNA"/>
</dbReference>
<gene>
    <name evidence="2" type="ORF">BD626DRAFT_20104</name>
</gene>
<organism evidence="2 3">
    <name type="scientific">Schizophyllum amplum</name>
    <dbReference type="NCBI Taxonomy" id="97359"/>
    <lineage>
        <taxon>Eukaryota</taxon>
        <taxon>Fungi</taxon>
        <taxon>Dikarya</taxon>
        <taxon>Basidiomycota</taxon>
        <taxon>Agaricomycotina</taxon>
        <taxon>Agaricomycetes</taxon>
        <taxon>Agaricomycetidae</taxon>
        <taxon>Agaricales</taxon>
        <taxon>Schizophyllaceae</taxon>
        <taxon>Schizophyllum</taxon>
    </lineage>
</organism>
<keyword evidence="1" id="KW-0472">Membrane</keyword>
<accession>A0A550CYQ5</accession>
<evidence type="ECO:0008006" key="4">
    <source>
        <dbReference type="Google" id="ProtNLM"/>
    </source>
</evidence>
<dbReference type="AlphaFoldDB" id="A0A550CYQ5"/>
<reference evidence="2 3" key="1">
    <citation type="journal article" date="2019" name="New Phytol.">
        <title>Comparative genomics reveals unique wood-decay strategies and fruiting body development in the Schizophyllaceae.</title>
        <authorList>
            <person name="Almasi E."/>
            <person name="Sahu N."/>
            <person name="Krizsan K."/>
            <person name="Balint B."/>
            <person name="Kovacs G.M."/>
            <person name="Kiss B."/>
            <person name="Cseklye J."/>
            <person name="Drula E."/>
            <person name="Henrissat B."/>
            <person name="Nagy I."/>
            <person name="Chovatia M."/>
            <person name="Adam C."/>
            <person name="LaButti K."/>
            <person name="Lipzen A."/>
            <person name="Riley R."/>
            <person name="Grigoriev I.V."/>
            <person name="Nagy L.G."/>
        </authorList>
    </citation>
    <scope>NUCLEOTIDE SEQUENCE [LARGE SCALE GENOMIC DNA]</scope>
    <source>
        <strain evidence="2 3">NL-1724</strain>
    </source>
</reference>
<name>A0A550CYQ5_9AGAR</name>
<protein>
    <recommendedName>
        <fullName evidence="4">Transmembrane protein</fullName>
    </recommendedName>
</protein>
<evidence type="ECO:0000313" key="2">
    <source>
        <dbReference type="EMBL" id="TRM69888.1"/>
    </source>
</evidence>
<proteinExistence type="predicted"/>
<keyword evidence="3" id="KW-1185">Reference proteome</keyword>
<dbReference type="Proteomes" id="UP000320762">
    <property type="component" value="Unassembled WGS sequence"/>
</dbReference>
<comment type="caution">
    <text evidence="2">The sequence shown here is derived from an EMBL/GenBank/DDBJ whole genome shotgun (WGS) entry which is preliminary data.</text>
</comment>
<evidence type="ECO:0000313" key="3">
    <source>
        <dbReference type="Proteomes" id="UP000320762"/>
    </source>
</evidence>